<keyword evidence="1" id="KW-0489">Methyltransferase</keyword>
<keyword evidence="1" id="KW-0808">Transferase</keyword>
<keyword evidence="2" id="KW-1185">Reference proteome</keyword>
<name>A0ACB7U4B0_DIOAL</name>
<dbReference type="Proteomes" id="UP000827976">
    <property type="component" value="Chromosome 19"/>
</dbReference>
<protein>
    <submittedName>
        <fullName evidence="1">tRNA:m(4)X modification enzyme protein</fullName>
        <ecNumber evidence="1">2.1.1.225</ecNumber>
    </submittedName>
</protein>
<gene>
    <name evidence="1" type="ORF">IHE45_19G190100</name>
</gene>
<comment type="caution">
    <text evidence="1">The sequence shown here is derived from an EMBL/GenBank/DDBJ whole genome shotgun (WGS) entry which is preliminary data.</text>
</comment>
<accession>A0ACB7U4B0</accession>
<evidence type="ECO:0000313" key="1">
    <source>
        <dbReference type="EMBL" id="KAH7655189.1"/>
    </source>
</evidence>
<organism evidence="1 2">
    <name type="scientific">Dioscorea alata</name>
    <name type="common">Purple yam</name>
    <dbReference type="NCBI Taxonomy" id="55571"/>
    <lineage>
        <taxon>Eukaryota</taxon>
        <taxon>Viridiplantae</taxon>
        <taxon>Streptophyta</taxon>
        <taxon>Embryophyta</taxon>
        <taxon>Tracheophyta</taxon>
        <taxon>Spermatophyta</taxon>
        <taxon>Magnoliopsida</taxon>
        <taxon>Liliopsida</taxon>
        <taxon>Dioscoreales</taxon>
        <taxon>Dioscoreaceae</taxon>
        <taxon>Dioscorea</taxon>
    </lineage>
</organism>
<reference evidence="2" key="1">
    <citation type="journal article" date="2022" name="Nat. Commun.">
        <title>Chromosome evolution and the genetic basis of agronomically important traits in greater yam.</title>
        <authorList>
            <person name="Bredeson J.V."/>
            <person name="Lyons J.B."/>
            <person name="Oniyinde I.O."/>
            <person name="Okereke N.R."/>
            <person name="Kolade O."/>
            <person name="Nnabue I."/>
            <person name="Nwadili C.O."/>
            <person name="Hribova E."/>
            <person name="Parker M."/>
            <person name="Nwogha J."/>
            <person name="Shu S."/>
            <person name="Carlson J."/>
            <person name="Kariba R."/>
            <person name="Muthemba S."/>
            <person name="Knop K."/>
            <person name="Barton G.J."/>
            <person name="Sherwood A.V."/>
            <person name="Lopez-Montes A."/>
            <person name="Asiedu R."/>
            <person name="Jamnadass R."/>
            <person name="Muchugi A."/>
            <person name="Goodstein D."/>
            <person name="Egesi C.N."/>
            <person name="Featherston J."/>
            <person name="Asfaw A."/>
            <person name="Simpson G.G."/>
            <person name="Dolezel J."/>
            <person name="Hendre P.S."/>
            <person name="Van Deynze A."/>
            <person name="Kumar P.L."/>
            <person name="Obidiegwu J.E."/>
            <person name="Bhattacharjee R."/>
            <person name="Rokhsar D.S."/>
        </authorList>
    </citation>
    <scope>NUCLEOTIDE SEQUENCE [LARGE SCALE GENOMIC DNA]</scope>
    <source>
        <strain evidence="2">cv. TDa95/00328</strain>
    </source>
</reference>
<proteinExistence type="predicted"/>
<evidence type="ECO:0000313" key="2">
    <source>
        <dbReference type="Proteomes" id="UP000827976"/>
    </source>
</evidence>
<dbReference type="EC" id="2.1.1.225" evidence="1"/>
<sequence length="443" mass="49993">MAKRCEFWLPSKRRHCANAPLPNSSYCGNHDPSSIDLRVPCPIDPSHSVTKESLKSHLKRCPFAKQARDLESQPYFSEDINTSSADSEDEIVSSDAKRKAIHGLTPLDFHHLITKIKSLHSTICSEMRVSLVIPERCSKWMNGMQERQVPFQEKHAVQQASIIGNMEEFGMISKPLGDCSGLNGEKGEGEGEGAAIVEFGAGRGYLAHMLADCYGFNKVFLIERRSYKLKADRSLRQKESLVFERLRIDIKDLNLHAIDSLKELPYLAIGKHLCGPATDLTIRCCLPDQSIPNKGPTFTGSHIQGLALATCCHHLCQWKHYINKDLFSKLGITKAIFHAITWFSSWAVDADHSSELTDMNDQEIHLTTRDTEESCKEKIRGVDEIIRKMPQLERAVLGFMCKEIIDMGRLFWLRDRGLEAQLRKYVPSNISPENHLLVAKQPA</sequence>
<dbReference type="EMBL" id="CM037029">
    <property type="protein sequence ID" value="KAH7655189.1"/>
    <property type="molecule type" value="Genomic_DNA"/>
</dbReference>